<evidence type="ECO:0000256" key="6">
    <source>
        <dbReference type="NCBIfam" id="TIGR03625"/>
    </source>
</evidence>
<feature type="region of interest" description="Disordered" evidence="7">
    <location>
        <begin position="113"/>
        <end position="136"/>
    </location>
</feature>
<proteinExistence type="inferred from homology"/>
<dbReference type="FunFam" id="2.40.30.10:FF:000004">
    <property type="entry name" value="50S ribosomal protein L3"/>
    <property type="match status" value="1"/>
</dbReference>
<evidence type="ECO:0000256" key="2">
    <source>
        <dbReference type="ARBA" id="ARBA00022730"/>
    </source>
</evidence>
<sequence>MVLFGKKIGMTHIEDGFLVSPVTVIDVTENVIAQVKDKVVLGWGKIKKPSKAELGQYKELGFAPSKVTESDIPVEGAVVGVFLPTEMPATVHAQGTSKGKGFAGVVKRYHFKGGKQTHGQSDRERAPGSIGAGTTPGRVLKGTRMGGRMGSDTVKVRNLKVVKLFTEEGKSFLVLKGAIPGPNGSIIQFSW</sequence>
<keyword evidence="2" id="KW-0699">rRNA-binding</keyword>
<keyword evidence="5" id="KW-0687">Ribonucleoprotein</keyword>
<dbReference type="GO" id="GO:0006412">
    <property type="term" value="P:translation"/>
    <property type="evidence" value="ECO:0007669"/>
    <property type="project" value="UniProtKB-UniRule"/>
</dbReference>
<name>A0A2M7W1R1_9BACT</name>
<dbReference type="NCBIfam" id="TIGR03625">
    <property type="entry name" value="L3_bact"/>
    <property type="match status" value="1"/>
</dbReference>
<keyword evidence="3" id="KW-0694">RNA-binding</keyword>
<comment type="similarity">
    <text evidence="1">Belongs to the universal ribosomal protein uL3 family.</text>
</comment>
<keyword evidence="4 8" id="KW-0689">Ribosomal protein</keyword>
<evidence type="ECO:0000313" key="8">
    <source>
        <dbReference type="EMBL" id="PJA13779.1"/>
    </source>
</evidence>
<dbReference type="Pfam" id="PF00297">
    <property type="entry name" value="Ribosomal_L3"/>
    <property type="match status" value="1"/>
</dbReference>
<evidence type="ECO:0000313" key="9">
    <source>
        <dbReference type="Proteomes" id="UP000228952"/>
    </source>
</evidence>
<dbReference type="AlphaFoldDB" id="A0A2M7W1R1"/>
<dbReference type="InterPro" id="IPR009000">
    <property type="entry name" value="Transl_B-barrel_sf"/>
</dbReference>
<evidence type="ECO:0000256" key="1">
    <source>
        <dbReference type="ARBA" id="ARBA00006540"/>
    </source>
</evidence>
<dbReference type="GO" id="GO:0022625">
    <property type="term" value="C:cytosolic large ribosomal subunit"/>
    <property type="evidence" value="ECO:0007669"/>
    <property type="project" value="TreeGrafter"/>
</dbReference>
<dbReference type="EMBL" id="PFQB01000075">
    <property type="protein sequence ID" value="PJA13779.1"/>
    <property type="molecule type" value="Genomic_DNA"/>
</dbReference>
<gene>
    <name evidence="8" type="primary">rplC</name>
    <name evidence="8" type="ORF">COX64_02830</name>
</gene>
<comment type="caution">
    <text evidence="8">The sequence shown here is derived from an EMBL/GenBank/DDBJ whole genome shotgun (WGS) entry which is preliminary data.</text>
</comment>
<dbReference type="SUPFAM" id="SSF50447">
    <property type="entry name" value="Translation proteins"/>
    <property type="match status" value="1"/>
</dbReference>
<accession>A0A2M7W1R1</accession>
<dbReference type="InterPro" id="IPR019927">
    <property type="entry name" value="Ribosomal_uL3_bac/org-type"/>
</dbReference>
<reference evidence="9" key="1">
    <citation type="submission" date="2017-09" db="EMBL/GenBank/DDBJ databases">
        <title>Depth-based differentiation of microbial function through sediment-hosted aquifers and enrichment of novel symbionts in the deep terrestrial subsurface.</title>
        <authorList>
            <person name="Probst A.J."/>
            <person name="Ladd B."/>
            <person name="Jarett J.K."/>
            <person name="Geller-Mcgrath D.E."/>
            <person name="Sieber C.M.K."/>
            <person name="Emerson J.B."/>
            <person name="Anantharaman K."/>
            <person name="Thomas B.C."/>
            <person name="Malmstrom R."/>
            <person name="Stieglmeier M."/>
            <person name="Klingl A."/>
            <person name="Woyke T."/>
            <person name="Ryan C.M."/>
            <person name="Banfield J.F."/>
        </authorList>
    </citation>
    <scope>NUCLEOTIDE SEQUENCE [LARGE SCALE GENOMIC DNA]</scope>
</reference>
<dbReference type="GO" id="GO:0019843">
    <property type="term" value="F:rRNA binding"/>
    <property type="evidence" value="ECO:0007669"/>
    <property type="project" value="UniProtKB-KW"/>
</dbReference>
<dbReference type="InterPro" id="IPR000597">
    <property type="entry name" value="Ribosomal_uL3"/>
</dbReference>
<dbReference type="GO" id="GO:0003735">
    <property type="term" value="F:structural constituent of ribosome"/>
    <property type="evidence" value="ECO:0007669"/>
    <property type="project" value="UniProtKB-UniRule"/>
</dbReference>
<dbReference type="Proteomes" id="UP000228952">
    <property type="component" value="Unassembled WGS sequence"/>
</dbReference>
<evidence type="ECO:0000256" key="5">
    <source>
        <dbReference type="ARBA" id="ARBA00023274"/>
    </source>
</evidence>
<protein>
    <recommendedName>
        <fullName evidence="6">50S ribosomal protein L3</fullName>
    </recommendedName>
</protein>
<dbReference type="PANTHER" id="PTHR11229:SF16">
    <property type="entry name" value="LARGE RIBOSOMAL SUBUNIT PROTEIN UL3C"/>
    <property type="match status" value="1"/>
</dbReference>
<evidence type="ECO:0000256" key="3">
    <source>
        <dbReference type="ARBA" id="ARBA00022884"/>
    </source>
</evidence>
<organism evidence="8 9">
    <name type="scientific">Candidatus Dojkabacteria bacterium CG_4_10_14_0_2_um_filter_Dojkabacteria_WS6_41_15</name>
    <dbReference type="NCBI Taxonomy" id="2014249"/>
    <lineage>
        <taxon>Bacteria</taxon>
        <taxon>Candidatus Dojkabacteria</taxon>
    </lineage>
</organism>
<dbReference type="PANTHER" id="PTHR11229">
    <property type="entry name" value="50S RIBOSOMAL PROTEIN L3"/>
    <property type="match status" value="1"/>
</dbReference>
<evidence type="ECO:0000256" key="4">
    <source>
        <dbReference type="ARBA" id="ARBA00022980"/>
    </source>
</evidence>
<dbReference type="Gene3D" id="2.40.30.10">
    <property type="entry name" value="Translation factors"/>
    <property type="match status" value="1"/>
</dbReference>
<evidence type="ECO:0000256" key="7">
    <source>
        <dbReference type="SAM" id="MobiDB-lite"/>
    </source>
</evidence>